<feature type="region of interest" description="Disordered" evidence="1">
    <location>
        <begin position="1"/>
        <end position="44"/>
    </location>
</feature>
<dbReference type="Proteomes" id="UP000742786">
    <property type="component" value="Unassembled WGS sequence"/>
</dbReference>
<evidence type="ECO:0000313" key="2">
    <source>
        <dbReference type="EMBL" id="CAG4884501.1"/>
    </source>
</evidence>
<gene>
    <name evidence="2" type="ORF">GTOL_12384</name>
</gene>
<protein>
    <submittedName>
        <fullName evidence="2">Uncharacterized protein</fullName>
    </submittedName>
</protein>
<sequence>MTQIQDFLEREKKDQAAGSEYTQVDTKRPQANLRKRVEKTLGGN</sequence>
<evidence type="ECO:0000313" key="3">
    <source>
        <dbReference type="Proteomes" id="UP000742786"/>
    </source>
</evidence>
<dbReference type="AlphaFoldDB" id="A0A916NIG7"/>
<reference evidence="2" key="1">
    <citation type="submission" date="2021-04" db="EMBL/GenBank/DDBJ databases">
        <authorList>
            <person name="Hornung B."/>
        </authorList>
    </citation>
    <scope>NUCLEOTIDE SEQUENCE</scope>
    <source>
        <strain evidence="2">G5G6</strain>
    </source>
</reference>
<comment type="caution">
    <text evidence="2">The sequence shown here is derived from an EMBL/GenBank/DDBJ whole genome shotgun (WGS) entry which is preliminary data.</text>
</comment>
<keyword evidence="3" id="KW-1185">Reference proteome</keyword>
<evidence type="ECO:0000256" key="1">
    <source>
        <dbReference type="SAM" id="MobiDB-lite"/>
    </source>
</evidence>
<organism evidence="2 3">
    <name type="scientific">Georgfuchsia toluolica</name>
    <dbReference type="NCBI Taxonomy" id="424218"/>
    <lineage>
        <taxon>Bacteria</taxon>
        <taxon>Pseudomonadati</taxon>
        <taxon>Pseudomonadota</taxon>
        <taxon>Betaproteobacteria</taxon>
        <taxon>Nitrosomonadales</taxon>
        <taxon>Sterolibacteriaceae</taxon>
        <taxon>Georgfuchsia</taxon>
    </lineage>
</organism>
<name>A0A916NIG7_9PROT</name>
<dbReference type="EMBL" id="CAJQUM010000001">
    <property type="protein sequence ID" value="CAG4884501.1"/>
    <property type="molecule type" value="Genomic_DNA"/>
</dbReference>
<accession>A0A916NIG7</accession>
<proteinExistence type="predicted"/>